<feature type="domain" description="Methyltransferase" evidence="1">
    <location>
        <begin position="40"/>
        <end position="129"/>
    </location>
</feature>
<sequence length="210" mass="22959">MSDNYWNTYYADAADRAAPRVPSQFAAFLATELGASDPLIVDVGCGNGRDSHFFANCGFRVIGVDGSESAIADCKSHIGNKENIDFICADLADEHLSATINEAAGGRLVVLYARFFLHAITEEQEARFFDLANAICGASGAIAVEFRTNRDQDLSKVTATHFRRFVEPLGFLRRANLAGYTAEYHAEGFGYAKFRDDDAHVARFVLSPIS</sequence>
<gene>
    <name evidence="2" type="ORF">AAV99_05410</name>
</gene>
<proteinExistence type="predicted"/>
<dbReference type="PATRIC" id="fig|874156.12.peg.1122"/>
<dbReference type="Pfam" id="PF13649">
    <property type="entry name" value="Methyltransf_25"/>
    <property type="match status" value="1"/>
</dbReference>
<dbReference type="RefSeq" id="WP_047092802.1">
    <property type="nucleotide sequence ID" value="NZ_LBHU01000001.1"/>
</dbReference>
<reference evidence="2 3" key="1">
    <citation type="submission" date="2015-04" db="EMBL/GenBank/DDBJ databases">
        <title>The draft genome sequence of Erythrobacter marinus HWDM-33.</title>
        <authorList>
            <person name="Zhuang L."/>
            <person name="Liu Y."/>
            <person name="Shao Z."/>
        </authorList>
    </citation>
    <scope>NUCLEOTIDE SEQUENCE [LARGE SCALE GENOMIC DNA]</scope>
    <source>
        <strain evidence="2 3">HWDM-33</strain>
    </source>
</reference>
<dbReference type="InterPro" id="IPR029063">
    <property type="entry name" value="SAM-dependent_MTases_sf"/>
</dbReference>
<evidence type="ECO:0000313" key="3">
    <source>
        <dbReference type="Proteomes" id="UP000053455"/>
    </source>
</evidence>
<dbReference type="InterPro" id="IPR041698">
    <property type="entry name" value="Methyltransf_25"/>
</dbReference>
<organism evidence="2 3">
    <name type="scientific">Aurantiacibacter marinus</name>
    <dbReference type="NCBI Taxonomy" id="874156"/>
    <lineage>
        <taxon>Bacteria</taxon>
        <taxon>Pseudomonadati</taxon>
        <taxon>Pseudomonadota</taxon>
        <taxon>Alphaproteobacteria</taxon>
        <taxon>Sphingomonadales</taxon>
        <taxon>Erythrobacteraceae</taxon>
        <taxon>Aurantiacibacter</taxon>
    </lineage>
</organism>
<evidence type="ECO:0000259" key="1">
    <source>
        <dbReference type="Pfam" id="PF13649"/>
    </source>
</evidence>
<dbReference type="OrthoDB" id="9777638at2"/>
<dbReference type="AlphaFoldDB" id="A0A0H0XQR3"/>
<protein>
    <recommendedName>
        <fullName evidence="1">Methyltransferase domain-containing protein</fullName>
    </recommendedName>
</protein>
<name>A0A0H0XQR3_9SPHN</name>
<dbReference type="EMBL" id="LBHU01000001">
    <property type="protein sequence ID" value="KLI64933.1"/>
    <property type="molecule type" value="Genomic_DNA"/>
</dbReference>
<keyword evidence="3" id="KW-1185">Reference proteome</keyword>
<dbReference type="Gene3D" id="3.40.50.150">
    <property type="entry name" value="Vaccinia Virus protein VP39"/>
    <property type="match status" value="1"/>
</dbReference>
<comment type="caution">
    <text evidence="2">The sequence shown here is derived from an EMBL/GenBank/DDBJ whole genome shotgun (WGS) entry which is preliminary data.</text>
</comment>
<dbReference type="Proteomes" id="UP000053455">
    <property type="component" value="Unassembled WGS sequence"/>
</dbReference>
<dbReference type="SUPFAM" id="SSF53335">
    <property type="entry name" value="S-adenosyl-L-methionine-dependent methyltransferases"/>
    <property type="match status" value="1"/>
</dbReference>
<dbReference type="CDD" id="cd02440">
    <property type="entry name" value="AdoMet_MTases"/>
    <property type="match status" value="1"/>
</dbReference>
<accession>A0A0H0XQR3</accession>
<evidence type="ECO:0000313" key="2">
    <source>
        <dbReference type="EMBL" id="KLI64933.1"/>
    </source>
</evidence>